<sequence length="97" mass="10781">MEEISSLAPFYQSLTATKQKPHRRSHLPPFQVSLMEDLVIASSSRQHQTHLRSLLFHHTSISQNPSTVKGTTVELQGGISSSIEWKPEEVNGTTTPS</sequence>
<dbReference type="AlphaFoldDB" id="I3T1B7"/>
<dbReference type="EMBL" id="BT146515">
    <property type="protein sequence ID" value="AFK46309.1"/>
    <property type="molecule type" value="mRNA"/>
</dbReference>
<organism evidence="1">
    <name type="scientific">Lotus japonicus</name>
    <name type="common">Lotus corniculatus var. japonicus</name>
    <dbReference type="NCBI Taxonomy" id="34305"/>
    <lineage>
        <taxon>Eukaryota</taxon>
        <taxon>Viridiplantae</taxon>
        <taxon>Streptophyta</taxon>
        <taxon>Embryophyta</taxon>
        <taxon>Tracheophyta</taxon>
        <taxon>Spermatophyta</taxon>
        <taxon>Magnoliopsida</taxon>
        <taxon>eudicotyledons</taxon>
        <taxon>Gunneridae</taxon>
        <taxon>Pentapetalae</taxon>
        <taxon>rosids</taxon>
        <taxon>fabids</taxon>
        <taxon>Fabales</taxon>
        <taxon>Fabaceae</taxon>
        <taxon>Papilionoideae</taxon>
        <taxon>50 kb inversion clade</taxon>
        <taxon>NPAAA clade</taxon>
        <taxon>Hologalegina</taxon>
        <taxon>robinioid clade</taxon>
        <taxon>Loteae</taxon>
        <taxon>Lotus</taxon>
    </lineage>
</organism>
<evidence type="ECO:0000313" key="1">
    <source>
        <dbReference type="EMBL" id="AFK46309.1"/>
    </source>
</evidence>
<proteinExistence type="evidence at transcript level"/>
<accession>I3T1B7</accession>
<protein>
    <submittedName>
        <fullName evidence="1">Uncharacterized protein</fullName>
    </submittedName>
</protein>
<reference evidence="1" key="1">
    <citation type="submission" date="2012-05" db="EMBL/GenBank/DDBJ databases">
        <authorList>
            <person name="Krishnakumar V."/>
            <person name="Cheung F."/>
            <person name="Xiao Y."/>
            <person name="Chan A."/>
            <person name="Moskal W.A."/>
            <person name="Town C.D."/>
        </authorList>
    </citation>
    <scope>NUCLEOTIDE SEQUENCE</scope>
</reference>
<name>I3T1B7_LOTJA</name>